<reference evidence="6 7" key="1">
    <citation type="submission" date="2021-01" db="EMBL/GenBank/DDBJ databases">
        <title>Genomic Encyclopedia of Type Strains, Phase IV (KMG-IV): sequencing the most valuable type-strain genomes for metagenomic binning, comparative biology and taxonomic classification.</title>
        <authorList>
            <person name="Goeker M."/>
        </authorList>
    </citation>
    <scope>NUCLEOTIDE SEQUENCE [LARGE SCALE GENOMIC DNA]</scope>
    <source>
        <strain evidence="6 7">DSM 27382</strain>
    </source>
</reference>
<comment type="caution">
    <text evidence="6">The sequence shown here is derived from an EMBL/GenBank/DDBJ whole genome shotgun (WGS) entry which is preliminary data.</text>
</comment>
<keyword evidence="1" id="KW-0732">Signal</keyword>
<feature type="domain" description="MucBP" evidence="5">
    <location>
        <begin position="1771"/>
        <end position="1846"/>
    </location>
</feature>
<dbReference type="Gene3D" id="3.10.20.320">
    <property type="entry name" value="Putative peptidoglycan bound protein (lpxtg motif)"/>
    <property type="match status" value="15"/>
</dbReference>
<feature type="domain" description="MucBP" evidence="5">
    <location>
        <begin position="475"/>
        <end position="581"/>
    </location>
</feature>
<feature type="domain" description="MucBP" evidence="5">
    <location>
        <begin position="2189"/>
        <end position="2255"/>
    </location>
</feature>
<protein>
    <recommendedName>
        <fullName evidence="8">YSIRK-type signal peptide-containing protein</fullName>
    </recommendedName>
</protein>
<feature type="domain" description="MucBP" evidence="5">
    <location>
        <begin position="2268"/>
        <end position="2341"/>
    </location>
</feature>
<dbReference type="InterPro" id="IPR005877">
    <property type="entry name" value="YSIRK_signal_dom"/>
</dbReference>
<feature type="domain" description="MucBP" evidence="5">
    <location>
        <begin position="1525"/>
        <end position="1598"/>
    </location>
</feature>
<proteinExistence type="predicted"/>
<evidence type="ECO:0000256" key="3">
    <source>
        <dbReference type="SAM" id="MobiDB-lite"/>
    </source>
</evidence>
<feature type="non-terminal residue" evidence="6">
    <location>
        <position position="2913"/>
    </location>
</feature>
<feature type="domain" description="YSIRK Gram-positive signal peptide" evidence="4">
    <location>
        <begin position="8"/>
        <end position="33"/>
    </location>
</feature>
<evidence type="ECO:0000313" key="6">
    <source>
        <dbReference type="EMBL" id="MBM7642503.1"/>
    </source>
</evidence>
<feature type="domain" description="MucBP" evidence="5">
    <location>
        <begin position="703"/>
        <end position="781"/>
    </location>
</feature>
<feature type="domain" description="MucBP" evidence="5">
    <location>
        <begin position="2434"/>
        <end position="2509"/>
    </location>
</feature>
<evidence type="ECO:0000256" key="2">
    <source>
        <dbReference type="ARBA" id="ARBA00022737"/>
    </source>
</evidence>
<keyword evidence="7" id="KW-1185">Reference proteome</keyword>
<feature type="domain" description="MucBP" evidence="5">
    <location>
        <begin position="590"/>
        <end position="696"/>
    </location>
</feature>
<feature type="domain" description="MucBP" evidence="5">
    <location>
        <begin position="1691"/>
        <end position="1764"/>
    </location>
</feature>
<evidence type="ECO:0000256" key="1">
    <source>
        <dbReference type="ARBA" id="ARBA00022729"/>
    </source>
</evidence>
<evidence type="ECO:0000259" key="4">
    <source>
        <dbReference type="Pfam" id="PF04650"/>
    </source>
</evidence>
<accession>A0ABS2PRD5</accession>
<feature type="domain" description="MucBP" evidence="5">
    <location>
        <begin position="1352"/>
        <end position="1426"/>
    </location>
</feature>
<dbReference type="RefSeq" id="WP_239548872.1">
    <property type="nucleotide sequence ID" value="NZ_JAFBEH010000012.1"/>
</dbReference>
<feature type="domain" description="MucBP" evidence="5">
    <location>
        <begin position="1163"/>
        <end position="1230"/>
    </location>
</feature>
<keyword evidence="2" id="KW-0677">Repeat</keyword>
<feature type="domain" description="MucBP" evidence="5">
    <location>
        <begin position="2103"/>
        <end position="2178"/>
    </location>
</feature>
<feature type="domain" description="MucBP" evidence="5">
    <location>
        <begin position="2023"/>
        <end position="2096"/>
    </location>
</feature>
<dbReference type="EMBL" id="JAFBEH010000012">
    <property type="protein sequence ID" value="MBM7642503.1"/>
    <property type="molecule type" value="Genomic_DNA"/>
</dbReference>
<dbReference type="InterPro" id="IPR009459">
    <property type="entry name" value="MucBP_dom"/>
</dbReference>
<dbReference type="Proteomes" id="UP000697472">
    <property type="component" value="Unassembled WGS sequence"/>
</dbReference>
<feature type="domain" description="MucBP" evidence="5">
    <location>
        <begin position="2354"/>
        <end position="2427"/>
    </location>
</feature>
<feature type="domain" description="MucBP" evidence="5">
    <location>
        <begin position="1239"/>
        <end position="1345"/>
    </location>
</feature>
<dbReference type="NCBIfam" id="TIGR01168">
    <property type="entry name" value="YSIRK_signal"/>
    <property type="match status" value="1"/>
</dbReference>
<feature type="compositionally biased region" description="Low complexity" evidence="3">
    <location>
        <begin position="2041"/>
        <end position="2054"/>
    </location>
</feature>
<feature type="domain" description="MucBP" evidence="5">
    <location>
        <begin position="2606"/>
        <end position="2681"/>
    </location>
</feature>
<sequence length="2913" mass="310490">MFNKHNFEKELKFSIRKFSVGVGSVVIGALLFLSPQALADEVSATTSEAVVTATVADSSQSTSAASELTATTVASQESALSLASSNVADASTDTTVQASEAPQAAEEATVAASATASQEVSDSAETPVAAVAATTSAATSDTRSYATSGTWELTDAFPSSVQNQNVAADFQGEAYQSAQTTVTRDDNTTITVTATIAPADGVQAGVGLLTNGANQSSYRATSDMFVGTPNPSTLPALGVYTQSAPLEDDENVIDKMNYSGKKAISILTLTFSQEVTDPIIDLSGIGGNGRITFNDYIYNTSTMRYDAVPLYARGSFNSTYFELLSSDVTLEKASEGVNLTVTSNSIDVTDKNTYFRSVVDPTDDDFYDTSDRTPDVSPAGTGSIRLKGTFTQVQFKLYHQSTPFTAFSQEEYNTGSDYFKTDVAVRDTLITPDATNGANKHYYTIIDEDLADNNEFSNDDLLRLSVRLENPRGSVIVNYVDTEGNIIGTEYKDTTDAAVGTAYNTAESAGDVDSTATVERPATITKDGKTYELVAEATTATVGTINADGTLAANAGSFTYGTDAASGEVTEGTKSVTYVYKLKEEAKGSVIVNYVDTEGNIIGTEYKDTTDAAVGTAYNTAESAGDVDSTATVERPATITKDGKTYELVAEATTATVGTVNADGTLASNAGSFTYGTDAASGEVTEGTKSVTYVYKEVVKTGNVTARYVIEGTETEIADDKAVKTDAPVDEAYSDEAPAEITGKDGKVYVLSTTAPVRQNEGDAPASGTVTEADQTITYQYVLKTTETETVTTKEGNVVVHYVTEDGTTLQADVEDTPATIVEVTTTKTTVDSDGETVGTPTVTTEVTEVPYDTTDNKPAEITVDGKTYVLVGTAVETSDGATQLIDGKVVTAETTSEEQGTVVEGTTEVTYVYKLKEEAKGSVIVNYVDTEGNVIGTEYKDTTDAAVGTAYNTAESAGDVDSTATVERPATITKDGKTYELVAEATTATVGTVNADGTLASNAGSFTYGTDAASGEVTEGTKSVTYVYKEVVKTGNVVARYVIEGTETEIADDKAVKTDAPVDEAYSDEAPAEITGKDGKVYVLSTTAPVRQNEGDAPASGTVTEADQTITYQYVLKTTEEETTTTTSGNVIVHYVTEDGETLQDDVEDTPETVVSTTVTKTVVDSDGDTVGTPTTTTTESGTTYDTTDNKPTTITKDSKTYELVPTKTVGNETGTVVEGTTEVTYVYKLKEEAKGSVVVNYVDTEGNVIGTEYKDTTDAAVGTAYNTAESAGDVDSTATVERPATITKDGKTYELVAEATTATVGTVNADGTLAANAGSFTYGTDAASGEVTEGTKSVTYVYKEVVKTGNVTARYVIEGTETEIADDKSVKTDAPVDEAYSDRAPATIVKDGKTYEFVSVRTNEGDAPANGTVTEGTQTITYEYIEIPKGRVIVDYVIEGTDTQLKDTYEDTAETYIRDSEGNPITYDTAENTTEKPSFIEKDGVQYELVSVKSGSDSESGDLREGTLHVTYEYRKVETPQGNVVVNYVDESGNVIKDPVVDTPTSDVDTPYDTTDNKPTTIEFNGKTYELVPTKTVGNETGTVVEGTTEVTYVYKEVVKTGNVVARYVIEGTETEIADGKSVKTDALVDEAYSDEAPAEITKDGVTYELVRTRANEGDAPADGTVTEATQTITYEYKVKETPATPQGNVVVNYVDESGNVIKDPVVDTPTSDVDTPYDTTDNKPTTIEFNGKTYELVPTKTVGNETGTVVEGTTEVTYVYKEVVKTGNVVARYVIEGTETEIADDKSVKTDAPVDEAYSDEAPTEITKDGVTYELVGTRTNDGDAPADGTVTEATQTITYEYKVKETPATPTGNVVVNYVDESGNVIKDPVVDTPTSDVDTPYDTTDNKPTTIEFNGKTYELVPTKTVGNETGTVVEGTTEVTYVYKEVVKTGNVVARYVIEGTETEISDDKSVKTDAPVDEAYSDEAPAEITKDGVTYELVRTRANEGEAPADGTVTEATQTITYEYKVKETPATPTGNVVVNYVDESGNVIKDPVVDTPTSDVDTPYDTTDNKPTTIEFNGKIYELVPTKTVGNENGTVVEGTTEVTYVYKEVIKTGNVVARYVIEGTETEIADDKSVKTDAPVDEAYSDEAPAEITKDGVTYELVRTRADEGDAPADGTVTKSTQTITYEYKIKETPETPQGNVVVNYVDESGNVIKDPVVDTPYDTTDNKPTTIEFNGKTYELVPTKTVGNETGTVVEGTTEVTYVYREVVTPTPVTPQGNVVVNYVDESGNVIKDPVVDTPTSDVDTPYDTTDNKPTTIEFNGKTYELVPTKTVGSETGTVVEGTTEVTYVYREVVTPTPVTPQGNVVVNYVDESGNVIKDPVVDTPTSDVDTPYDTTDNKPTIIDFNGKTYELVPNKTVGNETGTVVEGTTEVTYVYKEVVKTGNVVARYVIEGTETEIADDKAVKTDAPVDEAYSDQAPAEITKDGVTYELVRTRADEGDAAADGTVTEATQTITYEYKVKETPATPTGNVVARYVIEGTETEIADDKAVKTDAPVDEAYSDEAPAEITKDGVTYELVRTRANEGDAAADGTVTEATQTITYEYKVKETPTTLTGNVVARYVIEGTETEIADDKSVKTDAPVDEAYSDEAPAEITKDGVTYELVRTRANEGDAPADGTVTEATQTITYEYKVKETPVTPTGNVVVNYVDESGNVIKDPVVDTPTSDVDTPYDTTDNKPTTIEFNGKTYELVPTKTVGNETGTVVEGTTEVTYVYKEVVKTGNVVARYVIEGTETEIADDKSVKTDAPVDEAYSDEAPAEITKDGVTYELVRTRANEGDAPADGTVTEATQTITYEYKVKETPATPTGNVVARYVIEGTETEIADDKSVKTDAPVDEAYSDEAPAEITKDGVTYELVRTRANEG</sequence>
<feature type="domain" description="MucBP" evidence="5">
    <location>
        <begin position="924"/>
        <end position="1030"/>
    </location>
</feature>
<feature type="domain" description="MucBP" evidence="5">
    <location>
        <begin position="2772"/>
        <end position="2847"/>
    </location>
</feature>
<feature type="domain" description="MucBP" evidence="5">
    <location>
        <begin position="1037"/>
        <end position="1115"/>
    </location>
</feature>
<gene>
    <name evidence="6" type="ORF">JOC28_000800</name>
</gene>
<feature type="domain" description="MucBP" evidence="5">
    <location>
        <begin position="1605"/>
        <end position="1680"/>
    </location>
</feature>
<evidence type="ECO:0000313" key="7">
    <source>
        <dbReference type="Proteomes" id="UP000697472"/>
    </source>
</evidence>
<feature type="domain" description="MucBP" evidence="5">
    <location>
        <begin position="2520"/>
        <end position="2595"/>
    </location>
</feature>
<feature type="domain" description="MucBP" evidence="5">
    <location>
        <begin position="1857"/>
        <end position="1930"/>
    </location>
</feature>
<feature type="region of interest" description="Disordered" evidence="3">
    <location>
        <begin position="1166"/>
        <end position="1191"/>
    </location>
</feature>
<feature type="domain" description="MucBP" evidence="5">
    <location>
        <begin position="1937"/>
        <end position="2012"/>
    </location>
</feature>
<organism evidence="6 7">
    <name type="scientific">Streptococcus loxodontisalivarius</name>
    <dbReference type="NCBI Taxonomy" id="1349415"/>
    <lineage>
        <taxon>Bacteria</taxon>
        <taxon>Bacillati</taxon>
        <taxon>Bacillota</taxon>
        <taxon>Bacilli</taxon>
        <taxon>Lactobacillales</taxon>
        <taxon>Streptococcaceae</taxon>
        <taxon>Streptococcus</taxon>
    </lineage>
</organism>
<evidence type="ECO:0008006" key="8">
    <source>
        <dbReference type="Google" id="ProtNLM"/>
    </source>
</evidence>
<feature type="compositionally biased region" description="Low complexity" evidence="3">
    <location>
        <begin position="2710"/>
        <end position="2723"/>
    </location>
</feature>
<evidence type="ECO:0000259" key="5">
    <source>
        <dbReference type="Pfam" id="PF06458"/>
    </source>
</evidence>
<feature type="region of interest" description="Disordered" evidence="3">
    <location>
        <begin position="2037"/>
        <end position="2057"/>
    </location>
</feature>
<dbReference type="Pfam" id="PF06458">
    <property type="entry name" value="MucBP"/>
    <property type="match status" value="24"/>
</dbReference>
<name>A0ABS2PRD5_9STRE</name>
<feature type="domain" description="MucBP" evidence="5">
    <location>
        <begin position="2692"/>
        <end position="2765"/>
    </location>
</feature>
<dbReference type="Pfam" id="PF04650">
    <property type="entry name" value="YSIRK_signal"/>
    <property type="match status" value="1"/>
</dbReference>
<feature type="region of interest" description="Disordered" evidence="3">
    <location>
        <begin position="2706"/>
        <end position="2725"/>
    </location>
</feature>